<dbReference type="Pfam" id="PF07435">
    <property type="entry name" value="YycH"/>
    <property type="match status" value="1"/>
</dbReference>
<evidence type="ECO:0000313" key="3">
    <source>
        <dbReference type="Proteomes" id="UP000579281"/>
    </source>
</evidence>
<protein>
    <submittedName>
        <fullName evidence="2">Regulatory protein YycH of two-component signal transduction system YycFG</fullName>
    </submittedName>
</protein>
<keyword evidence="3" id="KW-1185">Reference proteome</keyword>
<dbReference type="InterPro" id="IPR042274">
    <property type="entry name" value="YycH/YycI_2"/>
</dbReference>
<proteinExistence type="predicted"/>
<sequence>MRKESFKTILLAVLVVLSIALTQQLWITMPTASGIPSSKEKTLQADRNKLNEVNSISDVINPQSFVISFGGKDHTVLFSDSHGIWKEVLPILRGYFEDGITVEDITPARWEEISDIRAIKMEFGYSMPIGILSSIVGGKGPGIQGKIIALDSILIPVSEDGVIYISDKFNGRFFRLLGKINKDKVAFLIDQIGSQYNYDYYSSIRQVYAIDNNVLVPLDLSRELLKIKVENEINVEGLKQASTYASTLKQIDIFASAFFGENFDFVKKIIQTDGSVIYMYGYGQKVLKVSASGAMEYVEGLDNNKATASTDITESIKTAVQFVISREITPGQDIYLRDIRPIGGNEGDKRKGYQLLFANRINGLPVYVKENPSQASIEVQVFGKQVTSYKKLLLREKIDVSFIPPQRPEPLAIYEVIDINAEIMKRDLGLTGDEDKVFNDIMTKLASVQLCYYGDNASDKGELIPVWKIQIEDGTYFFDAMKGNIINRMKAKI</sequence>
<dbReference type="Proteomes" id="UP000579281">
    <property type="component" value="Unassembled WGS sequence"/>
</dbReference>
<accession>A0A841KQX0</accession>
<dbReference type="EMBL" id="JACHEN010000002">
    <property type="protein sequence ID" value="MBB6214528.1"/>
    <property type="molecule type" value="Genomic_DNA"/>
</dbReference>
<comment type="caution">
    <text evidence="2">The sequence shown here is derived from an EMBL/GenBank/DDBJ whole genome shotgun (WGS) entry which is preliminary data.</text>
</comment>
<dbReference type="Gene3D" id="3.30.310.160">
    <property type="entry name" value="YycH protein, domain 2"/>
    <property type="match status" value="1"/>
</dbReference>
<dbReference type="AlphaFoldDB" id="A0A841KQX0"/>
<gene>
    <name evidence="2" type="ORF">HNQ80_000608</name>
</gene>
<reference evidence="2 3" key="1">
    <citation type="submission" date="2020-08" db="EMBL/GenBank/DDBJ databases">
        <title>Genomic Encyclopedia of Type Strains, Phase IV (KMG-IV): sequencing the most valuable type-strain genomes for metagenomic binning, comparative biology and taxonomic classification.</title>
        <authorList>
            <person name="Goeker M."/>
        </authorList>
    </citation>
    <scope>NUCLEOTIDE SEQUENCE [LARGE SCALE GENOMIC DNA]</scope>
    <source>
        <strain evidence="2 3">DSM 103526</strain>
    </source>
</reference>
<organism evidence="2 3">
    <name type="scientific">Anaerosolibacter carboniphilus</name>
    <dbReference type="NCBI Taxonomy" id="1417629"/>
    <lineage>
        <taxon>Bacteria</taxon>
        <taxon>Bacillati</taxon>
        <taxon>Bacillota</taxon>
        <taxon>Clostridia</taxon>
        <taxon>Peptostreptococcales</taxon>
        <taxon>Thermotaleaceae</taxon>
        <taxon>Anaerosolibacter</taxon>
    </lineage>
</organism>
<name>A0A841KQX0_9FIRM</name>
<feature type="domain" description="Regulatory protein YycH" evidence="1">
    <location>
        <begin position="4"/>
        <end position="160"/>
    </location>
</feature>
<dbReference type="InterPro" id="IPR009996">
    <property type="entry name" value="YycH"/>
</dbReference>
<evidence type="ECO:0000313" key="2">
    <source>
        <dbReference type="EMBL" id="MBB6214528.1"/>
    </source>
</evidence>
<evidence type="ECO:0000259" key="1">
    <source>
        <dbReference type="Pfam" id="PF07435"/>
    </source>
</evidence>